<comment type="caution">
    <text evidence="2">The sequence shown here is derived from an EMBL/GenBank/DDBJ whole genome shotgun (WGS) entry which is preliminary data.</text>
</comment>
<dbReference type="EMBL" id="JAWXXX010000002">
    <property type="protein sequence ID" value="MDX5895297.1"/>
    <property type="molecule type" value="Genomic_DNA"/>
</dbReference>
<name>A0AB35T6X0_RUBRA</name>
<sequence length="242" mass="27512">MSDENTPDNRPDDPPESITRAPRPDLNQNDIDYAVSAWSAALGLVPHVGSILGEVVRNIVPNQRQDRIADFVIALDDELGTLQRDVLELKMRTQEFVDLFREAAYQAAATPSDERRRRLAALLKNSLTHEEVRYEEERKLLSLLGRINDSELIILGYYGTEMVGQQAAEYYERHEDIVNPPLFETGMSDEEMRDATMKQECRDNLHRLGLIAPRKSGSEGITTLGKLLLEYVDGPRSEWEDD</sequence>
<dbReference type="Proteomes" id="UP001281130">
    <property type="component" value="Unassembled WGS sequence"/>
</dbReference>
<evidence type="ECO:0000313" key="3">
    <source>
        <dbReference type="Proteomes" id="UP001281130"/>
    </source>
</evidence>
<dbReference type="AlphaFoldDB" id="A0AB35T6X0"/>
<feature type="region of interest" description="Disordered" evidence="1">
    <location>
        <begin position="1"/>
        <end position="26"/>
    </location>
</feature>
<organism evidence="2 3">
    <name type="scientific">Rubrobacter radiotolerans</name>
    <name type="common">Arthrobacter radiotolerans</name>
    <dbReference type="NCBI Taxonomy" id="42256"/>
    <lineage>
        <taxon>Bacteria</taxon>
        <taxon>Bacillati</taxon>
        <taxon>Actinomycetota</taxon>
        <taxon>Rubrobacteria</taxon>
        <taxon>Rubrobacterales</taxon>
        <taxon>Rubrobacteraceae</taxon>
        <taxon>Rubrobacter</taxon>
    </lineage>
</organism>
<proteinExistence type="predicted"/>
<dbReference type="RefSeq" id="WP_084362542.1">
    <property type="nucleotide sequence ID" value="NZ_JAWXXX010000002.1"/>
</dbReference>
<evidence type="ECO:0000313" key="2">
    <source>
        <dbReference type="EMBL" id="MDX5895297.1"/>
    </source>
</evidence>
<accession>A0AB35T6X0</accession>
<gene>
    <name evidence="2" type="ORF">SIL72_14815</name>
</gene>
<reference evidence="2" key="1">
    <citation type="submission" date="2023-11" db="EMBL/GenBank/DDBJ databases">
        <title>MicrobeMod: A computational toolkit for identifying prokaryotic methylation and restriction-modification with nanopore sequencing.</title>
        <authorList>
            <person name="Crits-Christoph A."/>
            <person name="Kang S.C."/>
            <person name="Lee H."/>
            <person name="Ostrov N."/>
        </authorList>
    </citation>
    <scope>NUCLEOTIDE SEQUENCE</scope>
    <source>
        <strain evidence="2">ATCC 51242</strain>
    </source>
</reference>
<protein>
    <submittedName>
        <fullName evidence="2">Uncharacterized protein</fullName>
    </submittedName>
</protein>
<evidence type="ECO:0000256" key="1">
    <source>
        <dbReference type="SAM" id="MobiDB-lite"/>
    </source>
</evidence>